<evidence type="ECO:0000313" key="1">
    <source>
        <dbReference type="EMBL" id="GAA2930516.1"/>
    </source>
</evidence>
<proteinExistence type="predicted"/>
<name>A0ABP6JEE2_STRTU</name>
<dbReference type="Proteomes" id="UP001501102">
    <property type="component" value="Unassembled WGS sequence"/>
</dbReference>
<dbReference type="EMBL" id="BAAAXZ010000106">
    <property type="protein sequence ID" value="GAA2930516.1"/>
    <property type="molecule type" value="Genomic_DNA"/>
</dbReference>
<comment type="caution">
    <text evidence="1">The sequence shown here is derived from an EMBL/GenBank/DDBJ whole genome shotgun (WGS) entry which is preliminary data.</text>
</comment>
<evidence type="ECO:0000313" key="2">
    <source>
        <dbReference type="Proteomes" id="UP001501102"/>
    </source>
</evidence>
<accession>A0ABP6JEE2</accession>
<gene>
    <name evidence="1" type="ORF">GCM10020221_27850</name>
</gene>
<reference evidence="2" key="1">
    <citation type="journal article" date="2019" name="Int. J. Syst. Evol. Microbiol.">
        <title>The Global Catalogue of Microorganisms (GCM) 10K type strain sequencing project: providing services to taxonomists for standard genome sequencing and annotation.</title>
        <authorList>
            <consortium name="The Broad Institute Genomics Platform"/>
            <consortium name="The Broad Institute Genome Sequencing Center for Infectious Disease"/>
            <person name="Wu L."/>
            <person name="Ma J."/>
        </authorList>
    </citation>
    <scope>NUCLEOTIDE SEQUENCE [LARGE SCALE GENOMIC DNA]</scope>
    <source>
        <strain evidence="2">JCM 4087</strain>
    </source>
</reference>
<protein>
    <submittedName>
        <fullName evidence="1">Uncharacterized protein</fullName>
    </submittedName>
</protein>
<organism evidence="1 2">
    <name type="scientific">Streptomyces thioluteus</name>
    <dbReference type="NCBI Taxonomy" id="66431"/>
    <lineage>
        <taxon>Bacteria</taxon>
        <taxon>Bacillati</taxon>
        <taxon>Actinomycetota</taxon>
        <taxon>Actinomycetes</taxon>
        <taxon>Kitasatosporales</taxon>
        <taxon>Streptomycetaceae</taxon>
        <taxon>Streptomyces</taxon>
    </lineage>
</organism>
<sequence>MVGVVEEEHQVAEADQGVRAVAGPGQVPGVAVHIADHVNSHGQHPRPPPTAFGRALAKGHDRAATCGYFRVTKRRG</sequence>
<keyword evidence="2" id="KW-1185">Reference proteome</keyword>